<evidence type="ECO:0000313" key="2">
    <source>
        <dbReference type="Proteomes" id="UP001066276"/>
    </source>
</evidence>
<proteinExistence type="predicted"/>
<accession>A0AAV7SW13</accession>
<sequence>MNCAWAGPRAAGVPDAWAARQAPPPRARTNPNAAAAPRRTRALRILLYLYGYSYIDIAFTTYEEAPERAVPLLGRRVTYGAGRDVETPKR</sequence>
<gene>
    <name evidence="1" type="ORF">NDU88_000275</name>
</gene>
<dbReference type="EMBL" id="JANPWB010000007">
    <property type="protein sequence ID" value="KAJ1168349.1"/>
    <property type="molecule type" value="Genomic_DNA"/>
</dbReference>
<protein>
    <submittedName>
        <fullName evidence="1">Uncharacterized protein</fullName>
    </submittedName>
</protein>
<reference evidence="1" key="1">
    <citation type="journal article" date="2022" name="bioRxiv">
        <title>Sequencing and chromosome-scale assembly of the giantPleurodeles waltlgenome.</title>
        <authorList>
            <person name="Brown T."/>
            <person name="Elewa A."/>
            <person name="Iarovenko S."/>
            <person name="Subramanian E."/>
            <person name="Araus A.J."/>
            <person name="Petzold A."/>
            <person name="Susuki M."/>
            <person name="Suzuki K.-i.T."/>
            <person name="Hayashi T."/>
            <person name="Toyoda A."/>
            <person name="Oliveira C."/>
            <person name="Osipova E."/>
            <person name="Leigh N.D."/>
            <person name="Simon A."/>
            <person name="Yun M.H."/>
        </authorList>
    </citation>
    <scope>NUCLEOTIDE SEQUENCE</scope>
    <source>
        <strain evidence="1">20211129_DDA</strain>
        <tissue evidence="1">Liver</tissue>
    </source>
</reference>
<dbReference type="Proteomes" id="UP001066276">
    <property type="component" value="Chromosome 4_1"/>
</dbReference>
<evidence type="ECO:0000313" key="1">
    <source>
        <dbReference type="EMBL" id="KAJ1168349.1"/>
    </source>
</evidence>
<comment type="caution">
    <text evidence="1">The sequence shown here is derived from an EMBL/GenBank/DDBJ whole genome shotgun (WGS) entry which is preliminary data.</text>
</comment>
<name>A0AAV7SW13_PLEWA</name>
<organism evidence="1 2">
    <name type="scientific">Pleurodeles waltl</name>
    <name type="common">Iberian ribbed newt</name>
    <dbReference type="NCBI Taxonomy" id="8319"/>
    <lineage>
        <taxon>Eukaryota</taxon>
        <taxon>Metazoa</taxon>
        <taxon>Chordata</taxon>
        <taxon>Craniata</taxon>
        <taxon>Vertebrata</taxon>
        <taxon>Euteleostomi</taxon>
        <taxon>Amphibia</taxon>
        <taxon>Batrachia</taxon>
        <taxon>Caudata</taxon>
        <taxon>Salamandroidea</taxon>
        <taxon>Salamandridae</taxon>
        <taxon>Pleurodelinae</taxon>
        <taxon>Pleurodeles</taxon>
    </lineage>
</organism>
<keyword evidence="2" id="KW-1185">Reference proteome</keyword>
<dbReference type="AlphaFoldDB" id="A0AAV7SW13"/>